<keyword evidence="1" id="KW-0472">Membrane</keyword>
<dbReference type="EMBL" id="CP063450">
    <property type="protein sequence ID" value="QOV97548.1"/>
    <property type="molecule type" value="Genomic_DNA"/>
</dbReference>
<dbReference type="RefSeq" id="WP_193902360.1">
    <property type="nucleotide sequence ID" value="NZ_CP050178.1"/>
</dbReference>
<keyword evidence="1" id="KW-1133">Transmembrane helix</keyword>
<name>A0A7M2XIH3_9NOCA</name>
<evidence type="ECO:0000313" key="3">
    <source>
        <dbReference type="Proteomes" id="UP000593818"/>
    </source>
</evidence>
<accession>A0A7M2XIH3</accession>
<dbReference type="AlphaFoldDB" id="A0A7M2XIH3"/>
<organism evidence="2 3">
    <name type="scientific">Rhodococcus pyridinivorans</name>
    <dbReference type="NCBI Taxonomy" id="103816"/>
    <lineage>
        <taxon>Bacteria</taxon>
        <taxon>Bacillati</taxon>
        <taxon>Actinomycetota</taxon>
        <taxon>Actinomycetes</taxon>
        <taxon>Mycobacteriales</taxon>
        <taxon>Nocardiaceae</taxon>
        <taxon>Rhodococcus</taxon>
    </lineage>
</organism>
<reference evidence="2 3" key="1">
    <citation type="submission" date="2020-10" db="EMBL/GenBank/DDBJ databases">
        <title>Whole genome sequence of oil-degrading bacteria Rhodococcus pyridinivorans strain 5Ap.</title>
        <authorList>
            <person name="Akhremchuk A.E."/>
            <person name="Valentovich L.N."/>
            <person name="Charniauskaya M.I."/>
            <person name="Bukliarevich H.A."/>
            <person name="Titok M.A."/>
        </authorList>
    </citation>
    <scope>NUCLEOTIDE SEQUENCE [LARGE SCALE GENOMIC DNA]</scope>
    <source>
        <strain evidence="2 3">5Ap</strain>
    </source>
</reference>
<proteinExistence type="predicted"/>
<sequence length="162" mass="18370">MVDPVWAGVIGTAVGALAGSATSLLSPLILWRTESRRLEVEHSNAVALSETQHNQELERLAEEGKQADQEYRRRLISQWRDGLEKAAEELRQREYQESIDHVVPDLPNLQAMQWFASLRPHLNPSLDWVTVINVGVYYAYSHSDGPELAAEIARIEREWGLV</sequence>
<evidence type="ECO:0000313" key="2">
    <source>
        <dbReference type="EMBL" id="QOV97548.1"/>
    </source>
</evidence>
<keyword evidence="3" id="KW-1185">Reference proteome</keyword>
<dbReference type="Proteomes" id="UP000593818">
    <property type="component" value="Chromosome"/>
</dbReference>
<protein>
    <submittedName>
        <fullName evidence="2">Uncharacterized protein</fullName>
    </submittedName>
</protein>
<feature type="transmembrane region" description="Helical" evidence="1">
    <location>
        <begin position="6"/>
        <end position="31"/>
    </location>
</feature>
<gene>
    <name evidence="2" type="ORF">INP59_16610</name>
</gene>
<evidence type="ECO:0000256" key="1">
    <source>
        <dbReference type="SAM" id="Phobius"/>
    </source>
</evidence>
<keyword evidence="1" id="KW-0812">Transmembrane</keyword>